<dbReference type="InterPro" id="IPR036291">
    <property type="entry name" value="NAD(P)-bd_dom_sf"/>
</dbReference>
<proteinExistence type="inferred from homology"/>
<name>A0A8J6J7W8_9FIRM</name>
<dbReference type="GO" id="GO:0016491">
    <property type="term" value="F:oxidoreductase activity"/>
    <property type="evidence" value="ECO:0007669"/>
    <property type="project" value="UniProtKB-KW"/>
</dbReference>
<dbReference type="InterPro" id="IPR002347">
    <property type="entry name" value="SDR_fam"/>
</dbReference>
<evidence type="ECO:0000313" key="5">
    <source>
        <dbReference type="Proteomes" id="UP000628736"/>
    </source>
</evidence>
<comment type="similarity">
    <text evidence="1">Belongs to the short-chain dehydrogenases/reductases (SDR) family.</text>
</comment>
<dbReference type="AlphaFoldDB" id="A0A8J6J7W8"/>
<keyword evidence="3" id="KW-0443">Lipid metabolism</keyword>
<evidence type="ECO:0000256" key="3">
    <source>
        <dbReference type="ARBA" id="ARBA00023221"/>
    </source>
</evidence>
<gene>
    <name evidence="4" type="ORF">H8S11_04780</name>
</gene>
<dbReference type="InterPro" id="IPR050259">
    <property type="entry name" value="SDR"/>
</dbReference>
<evidence type="ECO:0000313" key="4">
    <source>
        <dbReference type="EMBL" id="MBC5722130.1"/>
    </source>
</evidence>
<dbReference type="PRINTS" id="PR00080">
    <property type="entry name" value="SDRFAMILY"/>
</dbReference>
<keyword evidence="3" id="KW-0753">Steroid metabolism</keyword>
<comment type="caution">
    <text evidence="4">The sequence shown here is derived from an EMBL/GenBank/DDBJ whole genome shotgun (WGS) entry which is preliminary data.</text>
</comment>
<dbReference type="RefSeq" id="WP_186852370.1">
    <property type="nucleotide sequence ID" value="NZ_JACOPO010000002.1"/>
</dbReference>
<dbReference type="GO" id="GO:0008206">
    <property type="term" value="P:bile acid metabolic process"/>
    <property type="evidence" value="ECO:0007669"/>
    <property type="project" value="UniProtKB-ARBA"/>
</dbReference>
<protein>
    <submittedName>
        <fullName evidence="4">SDR family oxidoreductase</fullName>
    </submittedName>
</protein>
<keyword evidence="2" id="KW-0560">Oxidoreductase</keyword>
<evidence type="ECO:0000256" key="1">
    <source>
        <dbReference type="ARBA" id="ARBA00006484"/>
    </source>
</evidence>
<organism evidence="4 5">
    <name type="scientific">Flintibacter hominis</name>
    <dbReference type="NCBI Taxonomy" id="2763048"/>
    <lineage>
        <taxon>Bacteria</taxon>
        <taxon>Bacillati</taxon>
        <taxon>Bacillota</taxon>
        <taxon>Clostridia</taxon>
        <taxon>Eubacteriales</taxon>
        <taxon>Flintibacter</taxon>
    </lineage>
</organism>
<dbReference type="PANTHER" id="PTHR42879:SF2">
    <property type="entry name" value="3-OXOACYL-[ACYL-CARRIER-PROTEIN] REDUCTASE FABG"/>
    <property type="match status" value="1"/>
</dbReference>
<accession>A0A8J6J7W8</accession>
<keyword evidence="5" id="KW-1185">Reference proteome</keyword>
<dbReference type="PROSITE" id="PS00061">
    <property type="entry name" value="ADH_SHORT"/>
    <property type="match status" value="1"/>
</dbReference>
<dbReference type="PANTHER" id="PTHR42879">
    <property type="entry name" value="3-OXOACYL-(ACYL-CARRIER-PROTEIN) REDUCTASE"/>
    <property type="match status" value="1"/>
</dbReference>
<dbReference type="InterPro" id="IPR020904">
    <property type="entry name" value="Sc_DH/Rdtase_CS"/>
</dbReference>
<dbReference type="Gene3D" id="3.40.50.720">
    <property type="entry name" value="NAD(P)-binding Rossmann-like Domain"/>
    <property type="match status" value="1"/>
</dbReference>
<dbReference type="EMBL" id="JACOPO010000002">
    <property type="protein sequence ID" value="MBC5722130.1"/>
    <property type="molecule type" value="Genomic_DNA"/>
</dbReference>
<sequence length="249" mass="26953">MDHMFMRDKVAVVTGSGRGIGEAIARRLAEFGAKVVITDINMETAQRVVDDIIAQGGQAKCVLFNVADFDHIKEKVEEIKGLFGRIDVWVNNAGITGSTPIEEISLESWDKMMNIDLKAMFFCTQAVFAIMKEQNYGKLVHMSSLAALRGGRSSDASYAAAKAGILNLSKCFALHGAAYNITSNAVCPGNILTPMGKTLSWSQKNPKTYIPLGRYGTAEDIANAVLFYASDLSSYVTGDAMNINGGLYM</sequence>
<dbReference type="Pfam" id="PF13561">
    <property type="entry name" value="adh_short_C2"/>
    <property type="match status" value="1"/>
</dbReference>
<dbReference type="SUPFAM" id="SSF51735">
    <property type="entry name" value="NAD(P)-binding Rossmann-fold domains"/>
    <property type="match status" value="1"/>
</dbReference>
<dbReference type="Proteomes" id="UP000628736">
    <property type="component" value="Unassembled WGS sequence"/>
</dbReference>
<dbReference type="FunFam" id="3.40.50.720:FF:000084">
    <property type="entry name" value="Short-chain dehydrogenase reductase"/>
    <property type="match status" value="1"/>
</dbReference>
<evidence type="ECO:0000256" key="2">
    <source>
        <dbReference type="ARBA" id="ARBA00023002"/>
    </source>
</evidence>
<reference evidence="4" key="1">
    <citation type="submission" date="2020-08" db="EMBL/GenBank/DDBJ databases">
        <title>Genome public.</title>
        <authorList>
            <person name="Liu C."/>
            <person name="Sun Q."/>
        </authorList>
    </citation>
    <scope>NUCLEOTIDE SEQUENCE</scope>
    <source>
        <strain evidence="4">NSJ-23</strain>
    </source>
</reference>
<dbReference type="PRINTS" id="PR00081">
    <property type="entry name" value="GDHRDH"/>
</dbReference>